<accession>A0A2P5X223</accession>
<feature type="transmembrane region" description="Helical" evidence="1">
    <location>
        <begin position="76"/>
        <end position="93"/>
    </location>
</feature>
<feature type="transmembrane region" description="Helical" evidence="1">
    <location>
        <begin position="36"/>
        <end position="55"/>
    </location>
</feature>
<dbReference type="EMBL" id="KZ665875">
    <property type="protein sequence ID" value="PPR97384.1"/>
    <property type="molecule type" value="Genomic_DNA"/>
</dbReference>
<gene>
    <name evidence="2" type="ORF">ES319_A11G284300v1</name>
    <name evidence="3" type="ORF">GOBAR_AA23283</name>
</gene>
<feature type="transmembrane region" description="Helical" evidence="1">
    <location>
        <begin position="99"/>
        <end position="121"/>
    </location>
</feature>
<proteinExistence type="predicted"/>
<evidence type="ECO:0000313" key="5">
    <source>
        <dbReference type="Proteomes" id="UP000327439"/>
    </source>
</evidence>
<dbReference type="Proteomes" id="UP000327439">
    <property type="component" value="Chromosome A11"/>
</dbReference>
<name>A0A2P5X223_GOSBA</name>
<evidence type="ECO:0000313" key="3">
    <source>
        <dbReference type="EMBL" id="PPR97384.1"/>
    </source>
</evidence>
<keyword evidence="1" id="KW-0472">Membrane</keyword>
<evidence type="ECO:0000256" key="1">
    <source>
        <dbReference type="SAM" id="Phobius"/>
    </source>
</evidence>
<feature type="transmembrane region" description="Helical" evidence="1">
    <location>
        <begin position="12"/>
        <end position="30"/>
    </location>
</feature>
<protein>
    <submittedName>
        <fullName evidence="3">Uncharacterized protein</fullName>
    </submittedName>
</protein>
<dbReference type="InterPro" id="IPR045501">
    <property type="entry name" value="DUF6490"/>
</dbReference>
<dbReference type="OrthoDB" id="1740076at2759"/>
<dbReference type="Proteomes" id="UP000239757">
    <property type="component" value="Unassembled WGS sequence"/>
</dbReference>
<dbReference type="AlphaFoldDB" id="A0A2P5X223"/>
<evidence type="ECO:0000313" key="2">
    <source>
        <dbReference type="EMBL" id="KAB2059182.1"/>
    </source>
</evidence>
<dbReference type="Pfam" id="PF20100">
    <property type="entry name" value="DUF6490"/>
    <property type="match status" value="1"/>
</dbReference>
<keyword evidence="1" id="KW-1133">Transmembrane helix</keyword>
<evidence type="ECO:0000313" key="4">
    <source>
        <dbReference type="Proteomes" id="UP000239757"/>
    </source>
</evidence>
<keyword evidence="1" id="KW-0812">Transmembrane</keyword>
<dbReference type="EMBL" id="CM018212">
    <property type="protein sequence ID" value="KAB2059182.1"/>
    <property type="molecule type" value="Genomic_DNA"/>
</dbReference>
<dbReference type="PANTHER" id="PTHR46610:SF20">
    <property type="entry name" value="OS05G0181300 PROTEIN"/>
    <property type="match status" value="1"/>
</dbReference>
<organism evidence="3 4">
    <name type="scientific">Gossypium barbadense</name>
    <name type="common">Sea Island cotton</name>
    <name type="synonym">Hibiscus barbadensis</name>
    <dbReference type="NCBI Taxonomy" id="3634"/>
    <lineage>
        <taxon>Eukaryota</taxon>
        <taxon>Viridiplantae</taxon>
        <taxon>Streptophyta</taxon>
        <taxon>Embryophyta</taxon>
        <taxon>Tracheophyta</taxon>
        <taxon>Spermatophyta</taxon>
        <taxon>Magnoliopsida</taxon>
        <taxon>eudicotyledons</taxon>
        <taxon>Gunneridae</taxon>
        <taxon>Pentapetalae</taxon>
        <taxon>rosids</taxon>
        <taxon>malvids</taxon>
        <taxon>Malvales</taxon>
        <taxon>Malvaceae</taxon>
        <taxon>Malvoideae</taxon>
        <taxon>Gossypium</taxon>
    </lineage>
</organism>
<keyword evidence="5" id="KW-1185">Reference proteome</keyword>
<reference evidence="2 5" key="2">
    <citation type="submission" date="2019-06" db="EMBL/GenBank/DDBJ databases">
        <title>WGS assembly of Gossypium barbadense.</title>
        <authorList>
            <person name="Chen Z.J."/>
            <person name="Sreedasyam A."/>
            <person name="Ando A."/>
            <person name="Song Q."/>
            <person name="De L."/>
            <person name="Hulse-Kemp A."/>
            <person name="Ding M."/>
            <person name="Ye W."/>
            <person name="Kirkbride R."/>
            <person name="Jenkins J."/>
            <person name="Plott C."/>
            <person name="Lovell J."/>
            <person name="Lin Y.-M."/>
            <person name="Vaughn R."/>
            <person name="Liu B."/>
            <person name="Li W."/>
            <person name="Simpson S."/>
            <person name="Scheffler B."/>
            <person name="Saski C."/>
            <person name="Grover C."/>
            <person name="Hu G."/>
            <person name="Conover J."/>
            <person name="Carlson J."/>
            <person name="Shu S."/>
            <person name="Boston L."/>
            <person name="Williams M."/>
            <person name="Peterson D."/>
            <person name="Mcgee K."/>
            <person name="Jones D."/>
            <person name="Wendel J."/>
            <person name="Stelly D."/>
            <person name="Grimwood J."/>
            <person name="Schmutz J."/>
        </authorList>
    </citation>
    <scope>NUCLEOTIDE SEQUENCE [LARGE SCALE GENOMIC DNA]</scope>
    <source>
        <strain evidence="2">1400233.01</strain>
    </source>
</reference>
<dbReference type="PANTHER" id="PTHR46610">
    <property type="entry name" value="OS05G0181300 PROTEIN"/>
    <property type="match status" value="1"/>
</dbReference>
<sequence>MQATNHEIRIFLLSAIYLSSYSLFPIYQAYTHGDFSMVAFTVFVYIGSFCLIYCIKQLQDSPPMDTSLRKRFLKSVIWFLISVISFGFAYRFSTFAHPVAAVFVFALAVSASSFLFFFYFVRPNCKSGTLTTELYPTSQVENA</sequence>
<reference evidence="3 4" key="1">
    <citation type="submission" date="2015-01" db="EMBL/GenBank/DDBJ databases">
        <title>Genome of allotetraploid Gossypium barbadense reveals genomic plasticity and fiber elongation in cotton evolution.</title>
        <authorList>
            <person name="Chen X."/>
            <person name="Liu X."/>
            <person name="Zhao B."/>
            <person name="Zheng H."/>
            <person name="Hu Y."/>
            <person name="Lu G."/>
            <person name="Yang C."/>
            <person name="Chen J."/>
            <person name="Shan C."/>
            <person name="Zhang L."/>
            <person name="Zhou Y."/>
            <person name="Wang L."/>
            <person name="Guo W."/>
            <person name="Bai Y."/>
            <person name="Ruan J."/>
            <person name="Shangguan X."/>
            <person name="Mao Y."/>
            <person name="Jiang J."/>
            <person name="Zhu Y."/>
            <person name="Lei J."/>
            <person name="Kang H."/>
            <person name="Chen S."/>
            <person name="He X."/>
            <person name="Wang R."/>
            <person name="Wang Y."/>
            <person name="Chen J."/>
            <person name="Wang L."/>
            <person name="Yu S."/>
            <person name="Wang B."/>
            <person name="Wei J."/>
            <person name="Song S."/>
            <person name="Lu X."/>
            <person name="Gao Z."/>
            <person name="Gu W."/>
            <person name="Deng X."/>
            <person name="Ma D."/>
            <person name="Wang S."/>
            <person name="Liang W."/>
            <person name="Fang L."/>
            <person name="Cai C."/>
            <person name="Zhu X."/>
            <person name="Zhou B."/>
            <person name="Zhang Y."/>
            <person name="Chen Z."/>
            <person name="Xu S."/>
            <person name="Zhu R."/>
            <person name="Wang S."/>
            <person name="Zhang T."/>
            <person name="Zhao G."/>
        </authorList>
    </citation>
    <scope>NUCLEOTIDE SEQUENCE [LARGE SCALE GENOMIC DNA]</scope>
    <source>
        <strain evidence="4">cv. Xinhai21</strain>
        <tissue evidence="3">Leaf</tissue>
    </source>
</reference>